<feature type="domain" description="HTH cro/C1-type" evidence="3">
    <location>
        <begin position="14"/>
        <end position="68"/>
    </location>
</feature>
<dbReference type="SUPFAM" id="SSF47413">
    <property type="entry name" value="lambda repressor-like DNA-binding domains"/>
    <property type="match status" value="1"/>
</dbReference>
<keyword evidence="1" id="KW-0238">DNA-binding</keyword>
<feature type="transmembrane region" description="Helical" evidence="2">
    <location>
        <begin position="106"/>
        <end position="129"/>
    </location>
</feature>
<evidence type="ECO:0000259" key="3">
    <source>
        <dbReference type="PROSITE" id="PS50943"/>
    </source>
</evidence>
<keyword evidence="5" id="KW-1185">Reference proteome</keyword>
<feature type="transmembrane region" description="Helical" evidence="2">
    <location>
        <begin position="135"/>
        <end position="156"/>
    </location>
</feature>
<dbReference type="Pfam" id="PF19845">
    <property type="entry name" value="DUF6320"/>
    <property type="match status" value="1"/>
</dbReference>
<dbReference type="InterPro" id="IPR001387">
    <property type="entry name" value="Cro/C1-type_HTH"/>
</dbReference>
<dbReference type="CDD" id="cd00093">
    <property type="entry name" value="HTH_XRE"/>
    <property type="match status" value="1"/>
</dbReference>
<dbReference type="OrthoDB" id="9813152at2"/>
<keyword evidence="2" id="KW-0472">Membrane</keyword>
<dbReference type="RefSeq" id="WP_058258857.1">
    <property type="nucleotide sequence ID" value="NZ_DUPS01000032.1"/>
</dbReference>
<keyword evidence="2" id="KW-1133">Transmembrane helix</keyword>
<evidence type="ECO:0000313" key="5">
    <source>
        <dbReference type="Proteomes" id="UP000196053"/>
    </source>
</evidence>
<dbReference type="InterPro" id="IPR010982">
    <property type="entry name" value="Lambda_DNA-bd_dom_sf"/>
</dbReference>
<dbReference type="Proteomes" id="UP000196053">
    <property type="component" value="Chromosome I"/>
</dbReference>
<proteinExistence type="predicted"/>
<dbReference type="KEGG" id="hsd:SD1D_2088"/>
<dbReference type="GO" id="GO:0003677">
    <property type="term" value="F:DNA binding"/>
    <property type="evidence" value="ECO:0007669"/>
    <property type="project" value="UniProtKB-KW"/>
</dbReference>
<evidence type="ECO:0000313" key="4">
    <source>
        <dbReference type="EMBL" id="CUH93624.1"/>
    </source>
</evidence>
<evidence type="ECO:0000256" key="1">
    <source>
        <dbReference type="ARBA" id="ARBA00023125"/>
    </source>
</evidence>
<gene>
    <name evidence="4" type="ORF">SD1D_2088</name>
</gene>
<dbReference type="InterPro" id="IPR046283">
    <property type="entry name" value="DUF6320"/>
</dbReference>
<dbReference type="PANTHER" id="PTHR46558">
    <property type="entry name" value="TRACRIPTIONAL REGULATORY PROTEIN-RELATED-RELATED"/>
    <property type="match status" value="1"/>
</dbReference>
<dbReference type="PANTHER" id="PTHR46558:SF11">
    <property type="entry name" value="HTH-TYPE TRANSCRIPTIONAL REGULATOR XRE"/>
    <property type="match status" value="1"/>
</dbReference>
<dbReference type="Pfam" id="PF01381">
    <property type="entry name" value="HTH_3"/>
    <property type="match status" value="1"/>
</dbReference>
<organism evidence="4 5">
    <name type="scientific">Herbinix luporum</name>
    <dbReference type="NCBI Taxonomy" id="1679721"/>
    <lineage>
        <taxon>Bacteria</taxon>
        <taxon>Bacillati</taxon>
        <taxon>Bacillota</taxon>
        <taxon>Clostridia</taxon>
        <taxon>Lachnospirales</taxon>
        <taxon>Lachnospiraceae</taxon>
        <taxon>Herbinix</taxon>
    </lineage>
</organism>
<sequence>MTEKINMETVGAFIRQERKKQSLTQKDLGEAVGVSDKAVSKWERGLSFPDITLLSALADVLDVSIVELIQGERFQEDKVDVNSIKEVVNMTVSYSDKSYQEKSRKIITIIMLLVAVISSVTCLIVNLAVTSSVDWALYPIGAFVLVFAILLPILYIKDRKMEYTLVIGGIATIGYLLLIQLLTNTSRWAITIGVPVTLFIGILTYVIFKMYTLIKNKFYATAILFLLLIVCESVVRLILILNGIKGNNIFTMIISVSVCAVSSLILFIYGKNYEKYQDAK</sequence>
<dbReference type="SMART" id="SM00530">
    <property type="entry name" value="HTH_XRE"/>
    <property type="match status" value="1"/>
</dbReference>
<reference evidence="5" key="1">
    <citation type="submission" date="2015-09" db="EMBL/GenBank/DDBJ databases">
        <authorList>
            <person name="Wibberg D."/>
        </authorList>
    </citation>
    <scope>NUCLEOTIDE SEQUENCE [LARGE SCALE GENOMIC DNA]</scope>
    <source>
        <strain evidence="5">SD1D</strain>
    </source>
</reference>
<evidence type="ECO:0000256" key="2">
    <source>
        <dbReference type="SAM" id="Phobius"/>
    </source>
</evidence>
<protein>
    <recommendedName>
        <fullName evidence="3">HTH cro/C1-type domain-containing protein</fullName>
    </recommendedName>
</protein>
<feature type="transmembrane region" description="Helical" evidence="2">
    <location>
        <begin position="188"/>
        <end position="208"/>
    </location>
</feature>
<feature type="transmembrane region" description="Helical" evidence="2">
    <location>
        <begin position="163"/>
        <end position="182"/>
    </location>
</feature>
<dbReference type="EMBL" id="LN879430">
    <property type="protein sequence ID" value="CUH93624.1"/>
    <property type="molecule type" value="Genomic_DNA"/>
</dbReference>
<dbReference type="PROSITE" id="PS50943">
    <property type="entry name" value="HTH_CROC1"/>
    <property type="match status" value="1"/>
</dbReference>
<feature type="transmembrane region" description="Helical" evidence="2">
    <location>
        <begin position="249"/>
        <end position="270"/>
    </location>
</feature>
<name>A0A0K8J857_9FIRM</name>
<accession>A0A0K8J857</accession>
<dbReference type="AlphaFoldDB" id="A0A0K8J857"/>
<keyword evidence="2" id="KW-0812">Transmembrane</keyword>
<feature type="transmembrane region" description="Helical" evidence="2">
    <location>
        <begin position="220"/>
        <end position="243"/>
    </location>
</feature>
<dbReference type="Gene3D" id="1.10.260.40">
    <property type="entry name" value="lambda repressor-like DNA-binding domains"/>
    <property type="match status" value="1"/>
</dbReference>